<gene>
    <name evidence="1" type="ORF">ABIF63_005782</name>
</gene>
<dbReference type="RefSeq" id="WP_354270191.1">
    <property type="nucleotide sequence ID" value="NZ_JBEPTQ010000002.1"/>
</dbReference>
<keyword evidence="2" id="KW-1185">Reference proteome</keyword>
<accession>A0ABV2RXN7</accession>
<evidence type="ECO:0000313" key="2">
    <source>
        <dbReference type="Proteomes" id="UP001549291"/>
    </source>
</evidence>
<evidence type="ECO:0000313" key="1">
    <source>
        <dbReference type="EMBL" id="MET4721676.1"/>
    </source>
</evidence>
<dbReference type="EMBL" id="JBEPTQ010000002">
    <property type="protein sequence ID" value="MET4721676.1"/>
    <property type="molecule type" value="Genomic_DNA"/>
</dbReference>
<comment type="caution">
    <text evidence="1">The sequence shown here is derived from an EMBL/GenBank/DDBJ whole genome shotgun (WGS) entry which is preliminary data.</text>
</comment>
<organism evidence="1 2">
    <name type="scientific">Bradyrhizobium japonicum</name>
    <dbReference type="NCBI Taxonomy" id="375"/>
    <lineage>
        <taxon>Bacteria</taxon>
        <taxon>Pseudomonadati</taxon>
        <taxon>Pseudomonadota</taxon>
        <taxon>Alphaproteobacteria</taxon>
        <taxon>Hyphomicrobiales</taxon>
        <taxon>Nitrobacteraceae</taxon>
        <taxon>Bradyrhizobium</taxon>
    </lineage>
</organism>
<protein>
    <submittedName>
        <fullName evidence="1">Uncharacterized protein</fullName>
    </submittedName>
</protein>
<proteinExistence type="predicted"/>
<reference evidence="1 2" key="1">
    <citation type="submission" date="2024-06" db="EMBL/GenBank/DDBJ databases">
        <title>Genomic Encyclopedia of Type Strains, Phase V (KMG-V): Genome sequencing to study the core and pangenomes of soil and plant-associated prokaryotes.</title>
        <authorList>
            <person name="Whitman W."/>
        </authorList>
    </citation>
    <scope>NUCLEOTIDE SEQUENCE [LARGE SCALE GENOMIC DNA]</scope>
    <source>
        <strain evidence="1 2">USDA 160</strain>
    </source>
</reference>
<dbReference type="Proteomes" id="UP001549291">
    <property type="component" value="Unassembled WGS sequence"/>
</dbReference>
<name>A0ABV2RXN7_BRAJP</name>
<sequence>MSKQQGRRSGGLFFWRIRMERTLREIIGPVFYALLSLYDREAEKESVHLLRAALANGGVTDPVAQDVLRSIVGASDLKRACEH</sequence>